<keyword evidence="3" id="KW-1185">Reference proteome</keyword>
<feature type="transmembrane region" description="Helical" evidence="1">
    <location>
        <begin position="259"/>
        <end position="279"/>
    </location>
</feature>
<organism evidence="2 3">
    <name type="scientific">Limosilactobacillus pontis</name>
    <dbReference type="NCBI Taxonomy" id="35787"/>
    <lineage>
        <taxon>Bacteria</taxon>
        <taxon>Bacillati</taxon>
        <taxon>Bacillota</taxon>
        <taxon>Bacilli</taxon>
        <taxon>Lactobacillales</taxon>
        <taxon>Lactobacillaceae</taxon>
        <taxon>Limosilactobacillus</taxon>
    </lineage>
</organism>
<dbReference type="InterPro" id="IPR045691">
    <property type="entry name" value="DUF6056"/>
</dbReference>
<gene>
    <name evidence="2" type="ORF">PS396_08880</name>
</gene>
<feature type="transmembrane region" description="Helical" evidence="1">
    <location>
        <begin position="164"/>
        <end position="191"/>
    </location>
</feature>
<name>A0ABU7SW32_9LACO</name>
<keyword evidence="1" id="KW-0812">Transmembrane</keyword>
<feature type="transmembrane region" description="Helical" evidence="1">
    <location>
        <begin position="236"/>
        <end position="253"/>
    </location>
</feature>
<dbReference type="RefSeq" id="WP_331192537.1">
    <property type="nucleotide sequence ID" value="NZ_JAQSEO010000033.1"/>
</dbReference>
<dbReference type="EMBL" id="JAQSFA010000033">
    <property type="protein sequence ID" value="MEE6701871.1"/>
    <property type="molecule type" value="Genomic_DNA"/>
</dbReference>
<dbReference type="Pfam" id="PF19528">
    <property type="entry name" value="DUF6056"/>
    <property type="match status" value="1"/>
</dbReference>
<feature type="transmembrane region" description="Helical" evidence="1">
    <location>
        <begin position="203"/>
        <end position="224"/>
    </location>
</feature>
<reference evidence="2 3" key="1">
    <citation type="submission" date="2023-02" db="EMBL/GenBank/DDBJ databases">
        <title>The predominant lactic acid bacteria and yeasts involved in the spontaneous fermentation of millet during the production of the traditional porridge Hausa koko in Ghana.</title>
        <authorList>
            <person name="Atter A."/>
            <person name="Diaz M."/>
        </authorList>
    </citation>
    <scope>NUCLEOTIDE SEQUENCE [LARGE SCALE GENOMIC DNA]</scope>
    <source>
        <strain evidence="2 3">FI11552</strain>
    </source>
</reference>
<feature type="transmembrane region" description="Helical" evidence="1">
    <location>
        <begin position="339"/>
        <end position="360"/>
    </location>
</feature>
<feature type="transmembrane region" description="Helical" evidence="1">
    <location>
        <begin position="291"/>
        <end position="313"/>
    </location>
</feature>
<sequence>MKKVKSFNYIIYGIAFMLITLFLYRVPLYGDDIVNRRLFPNGIDIGKINSLVYNQYYKWSSRTLINFVMFIFESLPKIVFCIISGLLFCVLLHLFNQRFNKQNEKVNLLIILLAFLSFPIIYFSTAGWIATTTTYFFPIVALLYSYKLLLISNKSISKRIVNDIFATLLLTYSFNNEQLALCAIVVITFMFPVLLENLKKYKIEFFVIIVSLLVNILWIIKCPGNKIRNISESRNFVGFNHLTVINKFDIGIISTIQHYFFGMNLPIIILSFAIFFVSLERRIYLNKGMLIFGYGPAILITFTNVIHFFAYHFNIGTSFLNMNRTGFLTNIVQFYKDAIFQYSIGIIWLCLVIAWLWKFLPTNNKRLLATSSLLGGIASRVAMGFSPTVYASSTRTCVILSFILLILAVYLLCNYIKKEILYYYYFRYCAFLI</sequence>
<evidence type="ECO:0000313" key="3">
    <source>
        <dbReference type="Proteomes" id="UP001335665"/>
    </source>
</evidence>
<evidence type="ECO:0000256" key="1">
    <source>
        <dbReference type="SAM" id="Phobius"/>
    </source>
</evidence>
<proteinExistence type="predicted"/>
<comment type="caution">
    <text evidence="2">The sequence shown here is derived from an EMBL/GenBank/DDBJ whole genome shotgun (WGS) entry which is preliminary data.</text>
</comment>
<feature type="transmembrane region" description="Helical" evidence="1">
    <location>
        <begin position="7"/>
        <end position="26"/>
    </location>
</feature>
<evidence type="ECO:0000313" key="2">
    <source>
        <dbReference type="EMBL" id="MEE6701871.1"/>
    </source>
</evidence>
<feature type="transmembrane region" description="Helical" evidence="1">
    <location>
        <begin position="106"/>
        <end position="129"/>
    </location>
</feature>
<feature type="transmembrane region" description="Helical" evidence="1">
    <location>
        <begin position="135"/>
        <end position="152"/>
    </location>
</feature>
<dbReference type="Proteomes" id="UP001335665">
    <property type="component" value="Unassembled WGS sequence"/>
</dbReference>
<accession>A0ABU7SW32</accession>
<keyword evidence="1" id="KW-0472">Membrane</keyword>
<feature type="transmembrane region" description="Helical" evidence="1">
    <location>
        <begin position="67"/>
        <end position="94"/>
    </location>
</feature>
<feature type="transmembrane region" description="Helical" evidence="1">
    <location>
        <begin position="398"/>
        <end position="416"/>
    </location>
</feature>
<keyword evidence="1" id="KW-1133">Transmembrane helix</keyword>
<protein>
    <submittedName>
        <fullName evidence="2">DUF6056 family protein</fullName>
    </submittedName>
</protein>
<feature type="transmembrane region" description="Helical" evidence="1">
    <location>
        <begin position="367"/>
        <end position="386"/>
    </location>
</feature>